<evidence type="ECO:0000313" key="5">
    <source>
        <dbReference type="EMBL" id="RHY19051.1"/>
    </source>
</evidence>
<sequence>MLSQGAWLPHLPRIIFKLTMKALCTVLVVAAAAVAKVFSINSAWAPLGAARFKQLIEDKFYDNAGFFRYVPKYVVQWGIAADPKNNKDADIKDDKWGVVSNTVGTLVYASAGNNTRTTQLFVNFANNSFLDKFGFTPFGKVTASLDILQNKTYAAYGEAPDQDKIYVEGDAYLKLEFPLITHIMKASLVGRPGC</sequence>
<evidence type="ECO:0000313" key="9">
    <source>
        <dbReference type="Proteomes" id="UP000275652"/>
    </source>
</evidence>
<reference evidence="7 9" key="1">
    <citation type="journal article" date="2018" name="J. Invertebr. Pathol.">
        <title>New genotyping method for the causative agent of crayfish plague (Aphanomyces astaci) based on whole genome data.</title>
        <authorList>
            <person name="Minardi D."/>
            <person name="Studholme D.J."/>
            <person name="van der Giezen M."/>
            <person name="Pretto T."/>
            <person name="Oidtmann B."/>
        </authorList>
    </citation>
    <scope>NUCLEOTIDE SEQUENCE [LARGE SCALE GENOMIC DNA]</scope>
    <source>
        <strain evidence="7 9">KB13</strain>
    </source>
</reference>
<name>A0A397BJ05_APHAT</name>
<dbReference type="Proteomes" id="UP000275652">
    <property type="component" value="Unassembled WGS sequence"/>
</dbReference>
<evidence type="ECO:0000259" key="4">
    <source>
        <dbReference type="PROSITE" id="PS50072"/>
    </source>
</evidence>
<evidence type="ECO:0000313" key="6">
    <source>
        <dbReference type="EMBL" id="RHY96603.1"/>
    </source>
</evidence>
<dbReference type="GO" id="GO:0003755">
    <property type="term" value="F:peptidyl-prolyl cis-trans isomerase activity"/>
    <property type="evidence" value="ECO:0007669"/>
    <property type="project" value="UniProtKB-KW"/>
</dbReference>
<dbReference type="InterPro" id="IPR029000">
    <property type="entry name" value="Cyclophilin-like_dom_sf"/>
</dbReference>
<gene>
    <name evidence="5" type="ORF">DYB25_012220</name>
    <name evidence="6" type="ORF">DYB26_012722</name>
    <name evidence="7" type="ORF">DYB28_009766</name>
</gene>
<dbReference type="PANTHER" id="PTHR43246">
    <property type="entry name" value="PEPTIDYL-PROLYL CIS-TRANS ISOMERASE CYP38, CHLOROPLASTIC"/>
    <property type="match status" value="1"/>
</dbReference>
<accession>A0A397BJ05</accession>
<dbReference type="InterPro" id="IPR002130">
    <property type="entry name" value="Cyclophilin-type_PPIase_dom"/>
</dbReference>
<dbReference type="EMBL" id="QUTF01020471">
    <property type="protein sequence ID" value="RHY96603.1"/>
    <property type="molecule type" value="Genomic_DNA"/>
</dbReference>
<dbReference type="Gene3D" id="2.40.100.10">
    <property type="entry name" value="Cyclophilin-like"/>
    <property type="match status" value="1"/>
</dbReference>
<dbReference type="Pfam" id="PF00160">
    <property type="entry name" value="Pro_isomerase"/>
    <property type="match status" value="1"/>
</dbReference>
<evidence type="ECO:0000256" key="2">
    <source>
        <dbReference type="ARBA" id="ARBA00023110"/>
    </source>
</evidence>
<evidence type="ECO:0000256" key="3">
    <source>
        <dbReference type="ARBA" id="ARBA00023235"/>
    </source>
</evidence>
<keyword evidence="2" id="KW-0697">Rotamase</keyword>
<evidence type="ECO:0000313" key="8">
    <source>
        <dbReference type="Proteomes" id="UP000266239"/>
    </source>
</evidence>
<organism evidence="5 8">
    <name type="scientific">Aphanomyces astaci</name>
    <name type="common">Crayfish plague agent</name>
    <dbReference type="NCBI Taxonomy" id="112090"/>
    <lineage>
        <taxon>Eukaryota</taxon>
        <taxon>Sar</taxon>
        <taxon>Stramenopiles</taxon>
        <taxon>Oomycota</taxon>
        <taxon>Saprolegniomycetes</taxon>
        <taxon>Saprolegniales</taxon>
        <taxon>Verrucalvaceae</taxon>
        <taxon>Aphanomyces</taxon>
    </lineage>
</organism>
<dbReference type="EMBL" id="QUTI01034352">
    <property type="protein sequence ID" value="RLO02152.1"/>
    <property type="molecule type" value="Genomic_DNA"/>
</dbReference>
<dbReference type="PROSITE" id="PS50072">
    <property type="entry name" value="CSA_PPIASE_2"/>
    <property type="match status" value="1"/>
</dbReference>
<reference evidence="8 10" key="2">
    <citation type="submission" date="2018-08" db="EMBL/GenBank/DDBJ databases">
        <title>Aphanomyces genome sequencing and annotation.</title>
        <authorList>
            <person name="Minardi D."/>
            <person name="Oidtmann B."/>
            <person name="Van Der Giezen M."/>
            <person name="Studholme D.J."/>
        </authorList>
    </citation>
    <scope>NUCLEOTIDE SEQUENCE [LARGE SCALE GENOMIC DNA]</scope>
    <source>
        <strain evidence="6 10">FDL457</strain>
        <strain evidence="5 8">Yx</strain>
    </source>
</reference>
<dbReference type="EC" id="5.2.1.8" evidence="1"/>
<evidence type="ECO:0000313" key="7">
    <source>
        <dbReference type="EMBL" id="RLO02152.1"/>
    </source>
</evidence>
<feature type="domain" description="PPIase cyclophilin-type" evidence="4">
    <location>
        <begin position="37"/>
        <end position="149"/>
    </location>
</feature>
<dbReference type="InterPro" id="IPR044665">
    <property type="entry name" value="E_coli_cyclophilin_A-like"/>
</dbReference>
<dbReference type="AlphaFoldDB" id="A0A397BJ05"/>
<evidence type="ECO:0000256" key="1">
    <source>
        <dbReference type="ARBA" id="ARBA00013194"/>
    </source>
</evidence>
<dbReference type="Proteomes" id="UP000286510">
    <property type="component" value="Unassembled WGS sequence"/>
</dbReference>
<comment type="caution">
    <text evidence="5">The sequence shown here is derived from an EMBL/GenBank/DDBJ whole genome shotgun (WGS) entry which is preliminary data.</text>
</comment>
<proteinExistence type="predicted"/>
<dbReference type="EMBL" id="QUTA01004616">
    <property type="protein sequence ID" value="RHY19051.1"/>
    <property type="molecule type" value="Genomic_DNA"/>
</dbReference>
<protein>
    <recommendedName>
        <fullName evidence="1">peptidylprolyl isomerase</fullName>
        <ecNumber evidence="1">5.2.1.8</ecNumber>
    </recommendedName>
</protein>
<dbReference type="SUPFAM" id="SSF50891">
    <property type="entry name" value="Cyclophilin-like"/>
    <property type="match status" value="1"/>
</dbReference>
<dbReference type="Proteomes" id="UP000266239">
    <property type="component" value="Unassembled WGS sequence"/>
</dbReference>
<evidence type="ECO:0000313" key="10">
    <source>
        <dbReference type="Proteomes" id="UP000286510"/>
    </source>
</evidence>
<dbReference type="VEuPathDB" id="FungiDB:H257_01956"/>
<keyword evidence="3" id="KW-0413">Isomerase</keyword>